<keyword evidence="1" id="KW-0175">Coiled coil</keyword>
<dbReference type="EMBL" id="CP048838">
    <property type="protein sequence ID" value="QJA05082.1"/>
    <property type="molecule type" value="Genomic_DNA"/>
</dbReference>
<evidence type="ECO:0000313" key="3">
    <source>
        <dbReference type="EMBL" id="MZH54583.1"/>
    </source>
</evidence>
<accession>A0A099IB61</accession>
<dbReference type="AlphaFoldDB" id="A0A099IB61"/>
<keyword evidence="2" id="KW-0131">Cell cycle</keyword>
<dbReference type="InterPro" id="IPR007060">
    <property type="entry name" value="FtsL/DivIC"/>
</dbReference>
<dbReference type="EMBL" id="JQIF01000017">
    <property type="protein sequence ID" value="KGJ54402.1"/>
    <property type="molecule type" value="Genomic_DNA"/>
</dbReference>
<dbReference type="PROSITE" id="PS51257">
    <property type="entry name" value="PROKAR_LIPOPROTEIN"/>
    <property type="match status" value="1"/>
</dbReference>
<evidence type="ECO:0000313" key="4">
    <source>
        <dbReference type="EMBL" id="QJA05082.1"/>
    </source>
</evidence>
<dbReference type="Proteomes" id="UP000503330">
    <property type="component" value="Chromosome"/>
</dbReference>
<reference evidence="3" key="2">
    <citation type="journal article" date="2019" name="Nat. Med.">
        <title>A library of human gut bacterial isolates paired with longitudinal multiomics data enables mechanistic microbiome research.</title>
        <authorList>
            <person name="Poyet M."/>
            <person name="Groussin M."/>
            <person name="Gibbons S.M."/>
            <person name="Avila-Pacheco J."/>
            <person name="Jiang X."/>
            <person name="Kearney S.M."/>
            <person name="Perrotta A.R."/>
            <person name="Berdy B."/>
            <person name="Zhao S."/>
            <person name="Lieberman T.D."/>
            <person name="Swanson P.K."/>
            <person name="Smith M."/>
            <person name="Roesemann S."/>
            <person name="Alexander J.E."/>
            <person name="Rich S.A."/>
            <person name="Livny J."/>
            <person name="Vlamakis H."/>
            <person name="Clish C."/>
            <person name="Bullock K."/>
            <person name="Deik A."/>
            <person name="Scott J."/>
            <person name="Pierce K.A."/>
            <person name="Xavier R.J."/>
            <person name="Alm E.J."/>
        </authorList>
    </citation>
    <scope>NUCLEOTIDE SEQUENCE</scope>
    <source>
        <strain evidence="3">BIOML-A12</strain>
    </source>
</reference>
<dbReference type="Pfam" id="PF04977">
    <property type="entry name" value="DivIC"/>
    <property type="match status" value="1"/>
</dbReference>
<reference evidence="2 5" key="1">
    <citation type="submission" date="2014-08" db="EMBL/GenBank/DDBJ databases">
        <title>Clostridium innocuum, an unnegligible vancomycin-resistant pathogen causing extra-intestinal infections.</title>
        <authorList>
            <person name="Feng Y."/>
            <person name="Chiu C.-H."/>
        </authorList>
    </citation>
    <scope>NUCLEOTIDE SEQUENCE [LARGE SCALE GENOMIC DNA]</scope>
    <source>
        <strain evidence="2 5">AN88</strain>
    </source>
</reference>
<evidence type="ECO:0000313" key="5">
    <source>
        <dbReference type="Proteomes" id="UP000030008"/>
    </source>
</evidence>
<keyword evidence="2" id="KW-0132">Cell division</keyword>
<proteinExistence type="predicted"/>
<evidence type="ECO:0000313" key="6">
    <source>
        <dbReference type="Proteomes" id="UP000503330"/>
    </source>
</evidence>
<sequence>MAKDKKKKRNKLKTFLSLAAIFIACFLIYAASSDLMMTMKLKDEITSSEEMINSLENQKDDLSKEKQNLENPEYVKRFARGKYMVSKPGEQVFKLPAKNNDDDD</sequence>
<dbReference type="PANTHER" id="PTHR40027:SF1">
    <property type="entry name" value="CELL DIVISION PROTEIN DIVIC"/>
    <property type="match status" value="1"/>
</dbReference>
<feature type="coiled-coil region" evidence="1">
    <location>
        <begin position="38"/>
        <end position="72"/>
    </location>
</feature>
<gene>
    <name evidence="2" type="ORF">CIAN88_04490</name>
    <name evidence="4" type="ORF">G4D54_22875</name>
    <name evidence="3" type="ORF">GT664_02165</name>
</gene>
<dbReference type="PANTHER" id="PTHR40027">
    <property type="entry name" value="CELL DIVISION PROTEIN DIVIC"/>
    <property type="match status" value="1"/>
</dbReference>
<dbReference type="Proteomes" id="UP000030008">
    <property type="component" value="Unassembled WGS sequence"/>
</dbReference>
<dbReference type="InterPro" id="IPR039076">
    <property type="entry name" value="DivIC"/>
</dbReference>
<protein>
    <submittedName>
        <fullName evidence="2">Cell division protein</fullName>
    </submittedName>
    <submittedName>
        <fullName evidence="3">Septum formation initiator family protein</fullName>
    </submittedName>
</protein>
<dbReference type="EMBL" id="WWTN01000002">
    <property type="protein sequence ID" value="MZH54583.1"/>
    <property type="molecule type" value="Genomic_DNA"/>
</dbReference>
<dbReference type="GO" id="GO:0051301">
    <property type="term" value="P:cell division"/>
    <property type="evidence" value="ECO:0007669"/>
    <property type="project" value="UniProtKB-KW"/>
</dbReference>
<organism evidence="2 5">
    <name type="scientific">Clostridium innocuum</name>
    <dbReference type="NCBI Taxonomy" id="1522"/>
    <lineage>
        <taxon>Bacteria</taxon>
        <taxon>Bacillati</taxon>
        <taxon>Bacillota</taxon>
        <taxon>Clostridia</taxon>
        <taxon>Eubacteriales</taxon>
        <taxon>Clostridiaceae</taxon>
        <taxon>Clostridium</taxon>
    </lineage>
</organism>
<name>A0A099IB61_CLOIN</name>
<dbReference type="GeneID" id="61928446"/>
<dbReference type="Proteomes" id="UP000604383">
    <property type="component" value="Unassembled WGS sequence"/>
</dbReference>
<evidence type="ECO:0000256" key="1">
    <source>
        <dbReference type="SAM" id="Coils"/>
    </source>
</evidence>
<reference evidence="4 6" key="3">
    <citation type="submission" date="2020-02" db="EMBL/GenBank/DDBJ databases">
        <authorList>
            <person name="Kociolek L.K."/>
            <person name="Ozer E.A."/>
        </authorList>
    </citation>
    <scope>NUCLEOTIDE SEQUENCE [LARGE SCALE GENOMIC DNA]</scope>
    <source>
        <strain evidence="4 6">ATCC 14501</strain>
    </source>
</reference>
<dbReference type="RefSeq" id="WP_002606636.1">
    <property type="nucleotide sequence ID" value="NZ_AP025565.1"/>
</dbReference>
<evidence type="ECO:0000313" key="2">
    <source>
        <dbReference type="EMBL" id="KGJ54402.1"/>
    </source>
</evidence>